<keyword evidence="10" id="KW-0539">Nucleus</keyword>
<dbReference type="PROSITE" id="PS00028">
    <property type="entry name" value="ZINC_FINGER_C2H2_1"/>
    <property type="match status" value="1"/>
</dbReference>
<dbReference type="Proteomes" id="UP000827092">
    <property type="component" value="Unassembled WGS sequence"/>
</dbReference>
<evidence type="ECO:0000256" key="1">
    <source>
        <dbReference type="ARBA" id="ARBA00004123"/>
    </source>
</evidence>
<evidence type="ECO:0000256" key="6">
    <source>
        <dbReference type="ARBA" id="ARBA00022833"/>
    </source>
</evidence>
<evidence type="ECO:0000259" key="12">
    <source>
        <dbReference type="PROSITE" id="PS50157"/>
    </source>
</evidence>
<evidence type="ECO:0000256" key="11">
    <source>
        <dbReference type="PROSITE-ProRule" id="PRU00042"/>
    </source>
</evidence>
<keyword evidence="4" id="KW-0677">Repeat</keyword>
<feature type="domain" description="C2H2-type" evidence="12">
    <location>
        <begin position="146"/>
        <end position="173"/>
    </location>
</feature>
<organism evidence="13 14">
    <name type="scientific">Oedothorax gibbosus</name>
    <dbReference type="NCBI Taxonomy" id="931172"/>
    <lineage>
        <taxon>Eukaryota</taxon>
        <taxon>Metazoa</taxon>
        <taxon>Ecdysozoa</taxon>
        <taxon>Arthropoda</taxon>
        <taxon>Chelicerata</taxon>
        <taxon>Arachnida</taxon>
        <taxon>Araneae</taxon>
        <taxon>Araneomorphae</taxon>
        <taxon>Entelegynae</taxon>
        <taxon>Araneoidea</taxon>
        <taxon>Linyphiidae</taxon>
        <taxon>Erigoninae</taxon>
        <taxon>Oedothorax</taxon>
    </lineage>
</organism>
<dbReference type="GO" id="GO:0005634">
    <property type="term" value="C:nucleus"/>
    <property type="evidence" value="ECO:0007669"/>
    <property type="project" value="UniProtKB-SubCell"/>
</dbReference>
<keyword evidence="3" id="KW-0479">Metal-binding</keyword>
<dbReference type="FunFam" id="3.30.160.60:FF:000931">
    <property type="entry name" value="zinc finger protein 697"/>
    <property type="match status" value="1"/>
</dbReference>
<dbReference type="SUPFAM" id="SSF57667">
    <property type="entry name" value="beta-beta-alpha zinc fingers"/>
    <property type="match status" value="4"/>
</dbReference>
<dbReference type="GO" id="GO:0008270">
    <property type="term" value="F:zinc ion binding"/>
    <property type="evidence" value="ECO:0007669"/>
    <property type="project" value="UniProtKB-KW"/>
</dbReference>
<dbReference type="PANTHER" id="PTHR24409">
    <property type="entry name" value="ZINC FINGER PROTEIN 142"/>
    <property type="match status" value="1"/>
</dbReference>
<evidence type="ECO:0000256" key="10">
    <source>
        <dbReference type="ARBA" id="ARBA00023242"/>
    </source>
</evidence>
<evidence type="ECO:0000256" key="5">
    <source>
        <dbReference type="ARBA" id="ARBA00022771"/>
    </source>
</evidence>
<evidence type="ECO:0000256" key="9">
    <source>
        <dbReference type="ARBA" id="ARBA00023163"/>
    </source>
</evidence>
<keyword evidence="8" id="KW-0238">DNA-binding</keyword>
<feature type="domain" description="C2H2-type" evidence="12">
    <location>
        <begin position="103"/>
        <end position="133"/>
    </location>
</feature>
<dbReference type="InterPro" id="IPR036236">
    <property type="entry name" value="Znf_C2H2_sf"/>
</dbReference>
<dbReference type="GO" id="GO:0000977">
    <property type="term" value="F:RNA polymerase II transcription regulatory region sequence-specific DNA binding"/>
    <property type="evidence" value="ECO:0007669"/>
    <property type="project" value="TreeGrafter"/>
</dbReference>
<feature type="domain" description="C2H2-type" evidence="12">
    <location>
        <begin position="13"/>
        <end position="40"/>
    </location>
</feature>
<gene>
    <name evidence="13" type="ORF">JTE90_012737</name>
</gene>
<reference evidence="13 14" key="1">
    <citation type="journal article" date="2022" name="Nat. Ecol. Evol.">
        <title>A masculinizing supergene underlies an exaggerated male reproductive morph in a spider.</title>
        <authorList>
            <person name="Hendrickx F."/>
            <person name="De Corte Z."/>
            <person name="Sonet G."/>
            <person name="Van Belleghem S.M."/>
            <person name="Kostlbacher S."/>
            <person name="Vangestel C."/>
        </authorList>
    </citation>
    <scope>NUCLEOTIDE SEQUENCE [LARGE SCALE GENOMIC DNA]</scope>
    <source>
        <strain evidence="13">W744_W776</strain>
    </source>
</reference>
<keyword evidence="14" id="KW-1185">Reference proteome</keyword>
<dbReference type="Pfam" id="PF00096">
    <property type="entry name" value="zf-C2H2"/>
    <property type="match status" value="2"/>
</dbReference>
<comment type="subcellular location">
    <subcellularLocation>
        <location evidence="1">Nucleus</location>
    </subcellularLocation>
</comment>
<keyword evidence="9" id="KW-0804">Transcription</keyword>
<sequence>MYCVVKKDNYRIFYCKFCKYSTFNKGHMIYHEVKHTKQKDYQCPTCNKAFSAKSSNVTEDHPMYYVVKEDDCRIYYCKLCDYSTFNRSHIKYHEVKHTRQKDYQCPICHKKFTAKRNLIRHQALLGNVIEDKPMYCVVKKGIFRIFYCKFCDYSTCNRSHMVYHEAKHTKQKDYQCPICHKAFTVKSILGSVIEDNPMYCVVKEGNFKIFYCKFCDYSTGNVIEDNPMYCVVKKDNYRIFYCKFCKYTTSNKGHMIYHEFGHLTMKPLQPTICIPVNTVPILLQDWITCGHTKLSTQERSLTHARFVTSGGPPSDGFVLKMYSCQHCSYSTARMNNMRIHQVKHTGEKPYACSICHKKFAYKSSLNQHQITHAFKKKSAR</sequence>
<evidence type="ECO:0000256" key="2">
    <source>
        <dbReference type="ARBA" id="ARBA00006991"/>
    </source>
</evidence>
<dbReference type="SMART" id="SM00355">
    <property type="entry name" value="ZnF_C2H2"/>
    <property type="match status" value="7"/>
</dbReference>
<protein>
    <recommendedName>
        <fullName evidence="12">C2H2-type domain-containing protein</fullName>
    </recommendedName>
</protein>
<evidence type="ECO:0000313" key="13">
    <source>
        <dbReference type="EMBL" id="KAG8201671.1"/>
    </source>
</evidence>
<keyword evidence="6" id="KW-0862">Zinc</keyword>
<feature type="domain" description="C2H2-type" evidence="12">
    <location>
        <begin position="350"/>
        <end position="377"/>
    </location>
</feature>
<feature type="domain" description="C2H2-type" evidence="12">
    <location>
        <begin position="322"/>
        <end position="349"/>
    </location>
</feature>
<evidence type="ECO:0000256" key="8">
    <source>
        <dbReference type="ARBA" id="ARBA00023125"/>
    </source>
</evidence>
<dbReference type="EMBL" id="JAFNEN010000003">
    <property type="protein sequence ID" value="KAG8201671.1"/>
    <property type="molecule type" value="Genomic_DNA"/>
</dbReference>
<evidence type="ECO:0000313" key="14">
    <source>
        <dbReference type="Proteomes" id="UP000827092"/>
    </source>
</evidence>
<keyword evidence="5 11" id="KW-0863">Zinc-finger</keyword>
<feature type="domain" description="C2H2-type" evidence="12">
    <location>
        <begin position="75"/>
        <end position="102"/>
    </location>
</feature>
<comment type="similarity">
    <text evidence="2">Belongs to the krueppel C2H2-type zinc-finger protein family.</text>
</comment>
<comment type="caution">
    <text evidence="13">The sequence shown here is derived from an EMBL/GenBank/DDBJ whole genome shotgun (WGS) entry which is preliminary data.</text>
</comment>
<dbReference type="PANTHER" id="PTHR24409:SF295">
    <property type="entry name" value="AZ2-RELATED"/>
    <property type="match status" value="1"/>
</dbReference>
<evidence type="ECO:0000256" key="3">
    <source>
        <dbReference type="ARBA" id="ARBA00022723"/>
    </source>
</evidence>
<dbReference type="Gene3D" id="3.30.160.60">
    <property type="entry name" value="Classic Zinc Finger"/>
    <property type="match status" value="5"/>
</dbReference>
<evidence type="ECO:0000256" key="4">
    <source>
        <dbReference type="ARBA" id="ARBA00022737"/>
    </source>
</evidence>
<evidence type="ECO:0000256" key="7">
    <source>
        <dbReference type="ARBA" id="ARBA00023015"/>
    </source>
</evidence>
<proteinExistence type="inferred from homology"/>
<accession>A0AAV6W355</accession>
<dbReference type="PROSITE" id="PS50157">
    <property type="entry name" value="ZINC_FINGER_C2H2_2"/>
    <property type="match status" value="6"/>
</dbReference>
<dbReference type="AlphaFoldDB" id="A0AAV6W355"/>
<name>A0AAV6W355_9ARAC</name>
<keyword evidence="7" id="KW-0805">Transcription regulation</keyword>
<dbReference type="GO" id="GO:0000981">
    <property type="term" value="F:DNA-binding transcription factor activity, RNA polymerase II-specific"/>
    <property type="evidence" value="ECO:0007669"/>
    <property type="project" value="TreeGrafter"/>
</dbReference>
<dbReference type="InterPro" id="IPR013087">
    <property type="entry name" value="Znf_C2H2_type"/>
</dbReference>